<reference evidence="2 3" key="1">
    <citation type="submission" date="2018-07" db="EMBL/GenBank/DDBJ databases">
        <title>Anaerosacharophilus polymeroproducens gen. nov. sp. nov., an anaerobic bacterium isolated from salt field.</title>
        <authorList>
            <person name="Kim W."/>
            <person name="Yang S.-H."/>
            <person name="Oh J."/>
            <person name="Lee J.-H."/>
            <person name="Kwon K.K."/>
        </authorList>
    </citation>
    <scope>NUCLEOTIDE SEQUENCE [LARGE SCALE GENOMIC DNA]</scope>
    <source>
        <strain evidence="2 3">MCWD5</strain>
    </source>
</reference>
<comment type="caution">
    <text evidence="2">The sequence shown here is derived from an EMBL/GenBank/DDBJ whole genome shotgun (WGS) entry which is preliminary data.</text>
</comment>
<dbReference type="EMBL" id="QRCT01000048">
    <property type="protein sequence ID" value="RDU22687.1"/>
    <property type="molecule type" value="Genomic_DNA"/>
</dbReference>
<keyword evidence="1" id="KW-0472">Membrane</keyword>
<accession>A0A371ASY7</accession>
<evidence type="ECO:0000256" key="1">
    <source>
        <dbReference type="SAM" id="Phobius"/>
    </source>
</evidence>
<organism evidence="2 3">
    <name type="scientific">Anaerosacchariphilus polymeriproducens</name>
    <dbReference type="NCBI Taxonomy" id="1812858"/>
    <lineage>
        <taxon>Bacteria</taxon>
        <taxon>Bacillati</taxon>
        <taxon>Bacillota</taxon>
        <taxon>Clostridia</taxon>
        <taxon>Lachnospirales</taxon>
        <taxon>Lachnospiraceae</taxon>
        <taxon>Anaerosacchariphilus</taxon>
    </lineage>
</organism>
<dbReference type="Proteomes" id="UP000255036">
    <property type="component" value="Unassembled WGS sequence"/>
</dbReference>
<keyword evidence="1" id="KW-1133">Transmembrane helix</keyword>
<keyword evidence="1" id="KW-0812">Transmembrane</keyword>
<proteinExistence type="predicted"/>
<gene>
    <name evidence="2" type="ORF">DWV06_13010</name>
</gene>
<evidence type="ECO:0000313" key="2">
    <source>
        <dbReference type="EMBL" id="RDU22687.1"/>
    </source>
</evidence>
<feature type="transmembrane region" description="Helical" evidence="1">
    <location>
        <begin position="24"/>
        <end position="48"/>
    </location>
</feature>
<protein>
    <submittedName>
        <fullName evidence="2">Uncharacterized protein</fullName>
    </submittedName>
</protein>
<keyword evidence="3" id="KW-1185">Reference proteome</keyword>
<name>A0A371ASY7_9FIRM</name>
<sequence length="63" mass="7607">MYPNRKNASSIWYVKRNGTYTIEMLGELCCIFMKNFVYVFLKFVKIALCTKWKKMKKKLNKIC</sequence>
<evidence type="ECO:0000313" key="3">
    <source>
        <dbReference type="Proteomes" id="UP000255036"/>
    </source>
</evidence>
<dbReference type="AlphaFoldDB" id="A0A371ASY7"/>